<dbReference type="InterPro" id="IPR017441">
    <property type="entry name" value="Protein_kinase_ATP_BS"/>
</dbReference>
<dbReference type="CDD" id="cd14014">
    <property type="entry name" value="STKc_PknB_like"/>
    <property type="match status" value="1"/>
</dbReference>
<dbReference type="SMART" id="SM00220">
    <property type="entry name" value="S_TKc"/>
    <property type="match status" value="1"/>
</dbReference>
<protein>
    <submittedName>
        <fullName evidence="9">Serine/threonine protein kinase</fullName>
    </submittedName>
</protein>
<reference evidence="9 10" key="1">
    <citation type="submission" date="2020-08" db="EMBL/GenBank/DDBJ databases">
        <title>Genomic Encyclopedia of Type Strains, Phase IV (KMG-IV): sequencing the most valuable type-strain genomes for metagenomic binning, comparative biology and taxonomic classification.</title>
        <authorList>
            <person name="Goeker M."/>
        </authorList>
    </citation>
    <scope>NUCLEOTIDE SEQUENCE [LARGE SCALE GENOMIC DNA]</scope>
    <source>
        <strain evidence="9 10">DSM 22368</strain>
    </source>
</reference>
<keyword evidence="9" id="KW-0723">Serine/threonine-protein kinase</keyword>
<evidence type="ECO:0000256" key="5">
    <source>
        <dbReference type="PROSITE-ProRule" id="PRU10141"/>
    </source>
</evidence>
<dbReference type="InterPro" id="IPR008271">
    <property type="entry name" value="Ser/Thr_kinase_AS"/>
</dbReference>
<dbReference type="GO" id="GO:0004674">
    <property type="term" value="F:protein serine/threonine kinase activity"/>
    <property type="evidence" value="ECO:0007669"/>
    <property type="project" value="UniProtKB-KW"/>
</dbReference>
<dbReference type="SUPFAM" id="SSF56112">
    <property type="entry name" value="Protein kinase-like (PK-like)"/>
    <property type="match status" value="1"/>
</dbReference>
<dbReference type="RefSeq" id="WP_166843189.1">
    <property type="nucleotide sequence ID" value="NZ_JAAONY010000002.1"/>
</dbReference>
<dbReference type="InterPro" id="IPR011009">
    <property type="entry name" value="Kinase-like_dom_sf"/>
</dbReference>
<evidence type="ECO:0000256" key="7">
    <source>
        <dbReference type="SAM" id="Phobius"/>
    </source>
</evidence>
<evidence type="ECO:0000256" key="2">
    <source>
        <dbReference type="ARBA" id="ARBA00022741"/>
    </source>
</evidence>
<dbReference type="EMBL" id="JACHHT010000002">
    <property type="protein sequence ID" value="MBB6522999.1"/>
    <property type="molecule type" value="Genomic_DNA"/>
</dbReference>
<feature type="region of interest" description="Disordered" evidence="6">
    <location>
        <begin position="1"/>
        <end position="20"/>
    </location>
</feature>
<dbReference type="Proteomes" id="UP000528457">
    <property type="component" value="Unassembled WGS sequence"/>
</dbReference>
<evidence type="ECO:0000256" key="4">
    <source>
        <dbReference type="ARBA" id="ARBA00022840"/>
    </source>
</evidence>
<keyword evidence="7" id="KW-1133">Transmembrane helix</keyword>
<keyword evidence="3 9" id="KW-0418">Kinase</keyword>
<evidence type="ECO:0000256" key="1">
    <source>
        <dbReference type="ARBA" id="ARBA00022679"/>
    </source>
</evidence>
<dbReference type="PROSITE" id="PS00108">
    <property type="entry name" value="PROTEIN_KINASE_ST"/>
    <property type="match status" value="1"/>
</dbReference>
<name>A0A7X0JVG9_9GAMM</name>
<dbReference type="Gene3D" id="3.30.200.20">
    <property type="entry name" value="Phosphorylase Kinase, domain 1"/>
    <property type="match status" value="1"/>
</dbReference>
<feature type="transmembrane region" description="Helical" evidence="7">
    <location>
        <begin position="398"/>
        <end position="419"/>
    </location>
</feature>
<feature type="binding site" evidence="5">
    <location>
        <position position="169"/>
    </location>
    <ligand>
        <name>ATP</name>
        <dbReference type="ChEBI" id="CHEBI:30616"/>
    </ligand>
</feature>
<dbReference type="PROSITE" id="PS00107">
    <property type="entry name" value="PROTEIN_KINASE_ATP"/>
    <property type="match status" value="1"/>
</dbReference>
<dbReference type="PROSITE" id="PS50011">
    <property type="entry name" value="PROTEIN_KINASE_DOM"/>
    <property type="match status" value="1"/>
</dbReference>
<dbReference type="PANTHER" id="PTHR43289">
    <property type="entry name" value="MITOGEN-ACTIVATED PROTEIN KINASE KINASE KINASE 20-RELATED"/>
    <property type="match status" value="1"/>
</dbReference>
<proteinExistence type="predicted"/>
<evidence type="ECO:0000259" key="8">
    <source>
        <dbReference type="PROSITE" id="PS50011"/>
    </source>
</evidence>
<evidence type="ECO:0000256" key="3">
    <source>
        <dbReference type="ARBA" id="ARBA00022777"/>
    </source>
</evidence>
<dbReference type="Gene3D" id="1.10.510.10">
    <property type="entry name" value="Transferase(Phosphotransferase) domain 1"/>
    <property type="match status" value="1"/>
</dbReference>
<keyword evidence="10" id="KW-1185">Reference proteome</keyword>
<dbReference type="InterPro" id="IPR000719">
    <property type="entry name" value="Prot_kinase_dom"/>
</dbReference>
<dbReference type="PANTHER" id="PTHR43289:SF6">
    <property type="entry name" value="SERINE_THREONINE-PROTEIN KINASE NEKL-3"/>
    <property type="match status" value="1"/>
</dbReference>
<keyword evidence="7" id="KW-0472">Membrane</keyword>
<gene>
    <name evidence="9" type="ORF">HNR48_003284</name>
</gene>
<dbReference type="AlphaFoldDB" id="A0A7X0JVG9"/>
<organism evidence="9 10">
    <name type="scientific">Pseudoteredinibacter isoporae</name>
    <dbReference type="NCBI Taxonomy" id="570281"/>
    <lineage>
        <taxon>Bacteria</taxon>
        <taxon>Pseudomonadati</taxon>
        <taxon>Pseudomonadota</taxon>
        <taxon>Gammaproteobacteria</taxon>
        <taxon>Cellvibrionales</taxon>
        <taxon>Cellvibrionaceae</taxon>
        <taxon>Pseudoteredinibacter</taxon>
    </lineage>
</organism>
<evidence type="ECO:0000256" key="6">
    <source>
        <dbReference type="SAM" id="MobiDB-lite"/>
    </source>
</evidence>
<keyword evidence="4 5" id="KW-0067">ATP-binding</keyword>
<dbReference type="GO" id="GO:0005524">
    <property type="term" value="F:ATP binding"/>
    <property type="evidence" value="ECO:0007669"/>
    <property type="project" value="UniProtKB-UniRule"/>
</dbReference>
<feature type="domain" description="Protein kinase" evidence="8">
    <location>
        <begin position="134"/>
        <end position="393"/>
    </location>
</feature>
<accession>A0A7X0JVG9</accession>
<keyword evidence="7" id="KW-0812">Transmembrane</keyword>
<evidence type="ECO:0000313" key="10">
    <source>
        <dbReference type="Proteomes" id="UP000528457"/>
    </source>
</evidence>
<dbReference type="InParanoid" id="A0A7X0JVG9"/>
<dbReference type="Pfam" id="PF00069">
    <property type="entry name" value="Pkinase"/>
    <property type="match status" value="1"/>
</dbReference>
<keyword evidence="2 5" id="KW-0547">Nucleotide-binding</keyword>
<comment type="caution">
    <text evidence="9">The sequence shown here is derived from an EMBL/GenBank/DDBJ whole genome shotgun (WGS) entry which is preliminary data.</text>
</comment>
<evidence type="ECO:0000313" key="9">
    <source>
        <dbReference type="EMBL" id="MBB6522999.1"/>
    </source>
</evidence>
<sequence length="530" mass="58225">MSDDKTKITNETVVSSDSDKTRIVEKPDDKTVVLSKSDSEAEEKTRIVGDETTILAEGPSGTEETTVVVSNPESEATVIADQQATVLSDDSTVVGTSAQTLVSDGTRAPGVHGSAPSVSPLAKMVKGYVIKDRFVLERKLGEGGMGAVFHARDLRKEEARDPNPYVAIKVITGLLQKNSKAVIALQRETKKSQTLAHPNIITVYDFDRDDDIYYMTMESLKGQTLDDYIQEGNGKAEEKIRFINDIANGVSYAHQRNIIHSDLKPENVFVTEAGEIKILDFGIARAFAQGEEQTADPDELVGLTPTYASHEMFGGEDPHPSDDVYALGLIAYELLSGSHPFGRRSALEAEKEKLTAKKLKNLKSYQWQAISAALQFKRGGRFEDAIAFQRKFSGAGLLVKRLSFAMVAMLAGFAVYVAFFQPEAGPDIPFAELPAAQQQSILAKLEEGRQAMQFGDINGALFYFDAAYQEHPRNKEAVTELQRVVDKLVENFSTLGLSKQEQIDAITELLKYESLSQNKGLVDLKNDLEN</sequence>
<keyword evidence="1" id="KW-0808">Transferase</keyword>